<evidence type="ECO:0000313" key="1">
    <source>
        <dbReference type="EMBL" id="ASU01143.1"/>
    </source>
</evidence>
<reference evidence="1 2" key="1">
    <citation type="journal article" date="2017" name="Sci. Rep.">
        <title>Analysis of the CRISPR-Cas system in bacteriophages active on epidemic strains of Vibrio cholerae in Bangladesh.</title>
        <authorList>
            <person name="Naser I.B."/>
            <person name="Hoque M.M."/>
            <person name="Nahid M.A."/>
            <person name="Tareq T.M."/>
            <person name="Rocky M.K."/>
            <person name="Faruque S.M."/>
        </authorList>
    </citation>
    <scope>NUCLEOTIDE SEQUENCE [LARGE SCALE GENOMIC DNA]</scope>
</reference>
<evidence type="ECO:0000313" key="2">
    <source>
        <dbReference type="Proteomes" id="UP000240755"/>
    </source>
</evidence>
<organism evidence="1 2">
    <name type="scientific">Vibrio phage JSF25</name>
    <dbReference type="NCBI Taxonomy" id="2026085"/>
    <lineage>
        <taxon>Viruses</taxon>
        <taxon>Duplodnaviria</taxon>
        <taxon>Heunggongvirae</taxon>
        <taxon>Uroviricota</taxon>
        <taxon>Caudoviricetes</taxon>
        <taxon>Autographivirales</taxon>
        <taxon>Autotranscriptaviridae</taxon>
        <taxon>Studiervirinae</taxon>
        <taxon>Chatterjeevirus</taxon>
        <taxon>Chatterjeevirus ICP3</taxon>
    </lineage>
</organism>
<sequence length="93" mass="10937">MKSFHNPKPIRQRNRLLKRTGKSILLTEQAEGLLMRLENKKLGLSSDKWLFTVQDGNVLINFADGHWRSSYHNHWLDSIHPARMIIVDTHFKC</sequence>
<protein>
    <submittedName>
        <fullName evidence="1">Uncharacterized protein</fullName>
    </submittedName>
</protein>
<accession>A0A2D0XTZ1</accession>
<name>A0A2D0XTZ1_9CAUD</name>
<dbReference type="EMBL" id="MF574151">
    <property type="protein sequence ID" value="ASU01143.1"/>
    <property type="molecule type" value="Genomic_DNA"/>
</dbReference>
<dbReference type="Proteomes" id="UP000240755">
    <property type="component" value="Segment"/>
</dbReference>
<proteinExistence type="predicted"/>